<evidence type="ECO:0000313" key="5">
    <source>
        <dbReference type="Proteomes" id="UP001428341"/>
    </source>
</evidence>
<reference evidence="4 5" key="1">
    <citation type="submission" date="2024-05" db="EMBL/GenBank/DDBJ databases">
        <title>Haplotype-resolved chromosome-level genome assembly of Huyou (Citrus changshanensis).</title>
        <authorList>
            <person name="Miao C."/>
            <person name="Chen W."/>
            <person name="Wu Y."/>
            <person name="Wang L."/>
            <person name="Zhao S."/>
            <person name="Grierson D."/>
            <person name="Xu C."/>
            <person name="Chen K."/>
        </authorList>
    </citation>
    <scope>NUCLEOTIDE SEQUENCE [LARGE SCALE GENOMIC DNA]</scope>
    <source>
        <strain evidence="4">01-14</strain>
        <tissue evidence="4">Leaf</tissue>
    </source>
</reference>
<dbReference type="AlphaFoldDB" id="A0AAP0MBH2"/>
<keyword evidence="2" id="KW-0106">Calcium</keyword>
<accession>A0AAP0MBH2</accession>
<keyword evidence="1" id="KW-0479">Metal-binding</keyword>
<evidence type="ECO:0000259" key="3">
    <source>
        <dbReference type="PROSITE" id="PS50004"/>
    </source>
</evidence>
<dbReference type="PROSITE" id="PS50004">
    <property type="entry name" value="C2"/>
    <property type="match status" value="1"/>
</dbReference>
<proteinExistence type="predicted"/>
<keyword evidence="5" id="KW-1185">Reference proteome</keyword>
<dbReference type="InterPro" id="IPR035892">
    <property type="entry name" value="C2_domain_sf"/>
</dbReference>
<comment type="caution">
    <text evidence="4">The sequence shown here is derived from an EMBL/GenBank/DDBJ whole genome shotgun (WGS) entry which is preliminary data.</text>
</comment>
<dbReference type="SUPFAM" id="SSF49562">
    <property type="entry name" value="C2 domain (Calcium/lipid-binding domain, CaLB)"/>
    <property type="match status" value="1"/>
</dbReference>
<dbReference type="EMBL" id="JBCGBO010000005">
    <property type="protein sequence ID" value="KAK9202344.1"/>
    <property type="molecule type" value="Genomic_DNA"/>
</dbReference>
<dbReference type="GO" id="GO:0046872">
    <property type="term" value="F:metal ion binding"/>
    <property type="evidence" value="ECO:0007669"/>
    <property type="project" value="UniProtKB-KW"/>
</dbReference>
<feature type="domain" description="C2" evidence="3">
    <location>
        <begin position="1"/>
        <end position="107"/>
    </location>
</feature>
<evidence type="ECO:0000256" key="2">
    <source>
        <dbReference type="ARBA" id="ARBA00022837"/>
    </source>
</evidence>
<evidence type="ECO:0000256" key="1">
    <source>
        <dbReference type="ARBA" id="ARBA00022723"/>
    </source>
</evidence>
<dbReference type="PANTHER" id="PTHR46502">
    <property type="entry name" value="C2 DOMAIN-CONTAINING"/>
    <property type="match status" value="1"/>
</dbReference>
<gene>
    <name evidence="4" type="ORF">WN944_017554</name>
</gene>
<evidence type="ECO:0000313" key="4">
    <source>
        <dbReference type="EMBL" id="KAK9202344.1"/>
    </source>
</evidence>
<dbReference type="Gene3D" id="2.60.40.150">
    <property type="entry name" value="C2 domain"/>
    <property type="match status" value="1"/>
</dbReference>
<dbReference type="InterPro" id="IPR000008">
    <property type="entry name" value="C2_dom"/>
</dbReference>
<dbReference type="Proteomes" id="UP001428341">
    <property type="component" value="Unassembled WGS sequence"/>
</dbReference>
<dbReference type="Pfam" id="PF00168">
    <property type="entry name" value="C2"/>
    <property type="match status" value="1"/>
</dbReference>
<organism evidence="4 5">
    <name type="scientific">Citrus x changshan-huyou</name>
    <dbReference type="NCBI Taxonomy" id="2935761"/>
    <lineage>
        <taxon>Eukaryota</taxon>
        <taxon>Viridiplantae</taxon>
        <taxon>Streptophyta</taxon>
        <taxon>Embryophyta</taxon>
        <taxon>Tracheophyta</taxon>
        <taxon>Spermatophyta</taxon>
        <taxon>Magnoliopsida</taxon>
        <taxon>eudicotyledons</taxon>
        <taxon>Gunneridae</taxon>
        <taxon>Pentapetalae</taxon>
        <taxon>rosids</taxon>
        <taxon>malvids</taxon>
        <taxon>Sapindales</taxon>
        <taxon>Rutaceae</taxon>
        <taxon>Aurantioideae</taxon>
        <taxon>Citrus</taxon>
    </lineage>
</organism>
<dbReference type="PANTHER" id="PTHR46502:SF14">
    <property type="entry name" value="CALCIUM-DEPENDENT LIPID-BINDING (CALB DOMAIN) FAMILY PROTEIN"/>
    <property type="match status" value="1"/>
</dbReference>
<name>A0AAP0MBH2_9ROSI</name>
<protein>
    <recommendedName>
        <fullName evidence="3">C2 domain-containing protein</fullName>
    </recommendedName>
</protein>
<sequence>MKGGILEVLLVNAEGIKHTNIFGTPSYYVIAQCGNQEHRSKNSMVKGEKAWWNEKFIFEFPMSDWKLLTHIKFRIMDTELLTDGGFVGETTYYLGGIITDQINDKELIEVKPAPYNVLLEDDTYKGQIVIGFKFIVNREVRTESEGGEFVGQEINNNAPRQHICRCILNLWKMSWFRFLFRCLLHLTVSEIASHKIVHATSKGLSVIKEIGLEAALRLGIGGL</sequence>